<gene>
    <name evidence="1" type="ORF">CGS59_11840</name>
</gene>
<dbReference type="AlphaFoldDB" id="A0A2A7AUR4"/>
<proteinExistence type="predicted"/>
<comment type="caution">
    <text evidence="1">The sequence shown here is derived from an EMBL/GenBank/DDBJ whole genome shotgun (WGS) entry which is preliminary data.</text>
</comment>
<dbReference type="Proteomes" id="UP000220480">
    <property type="component" value="Unassembled WGS sequence"/>
</dbReference>
<reference evidence="1 2" key="1">
    <citation type="journal article" date="2017" name="Front. Microbiol.">
        <title>New Insights into the Diversity of the Genus Faecalibacterium.</title>
        <authorList>
            <person name="Benevides L."/>
            <person name="Burman S."/>
            <person name="Martin R."/>
            <person name="Robert V."/>
            <person name="Thomas M."/>
            <person name="Miquel S."/>
            <person name="Chain F."/>
            <person name="Sokol H."/>
            <person name="Bermudez-Humaran L.G."/>
            <person name="Morrison M."/>
            <person name="Langella P."/>
            <person name="Azevedo V.A."/>
            <person name="Chatel J.M."/>
            <person name="Soares S."/>
        </authorList>
    </citation>
    <scope>NUCLEOTIDE SEQUENCE [LARGE SCALE GENOMIC DNA]</scope>
    <source>
        <strain evidence="1 2">CNCM I 4644</strain>
    </source>
</reference>
<evidence type="ECO:0000313" key="2">
    <source>
        <dbReference type="Proteomes" id="UP000220480"/>
    </source>
</evidence>
<evidence type="ECO:0000313" key="1">
    <source>
        <dbReference type="EMBL" id="PDX82812.1"/>
    </source>
</evidence>
<protein>
    <submittedName>
        <fullName evidence="1">Uncharacterized protein</fullName>
    </submittedName>
</protein>
<dbReference type="EMBL" id="NMTZ01000027">
    <property type="protein sequence ID" value="PDX82812.1"/>
    <property type="molecule type" value="Genomic_DNA"/>
</dbReference>
<sequence>MEVPQSFSLPRKAVPLGKVAANAVSRRKGYLQLSSQEQSRKGYAHFPTKSGLTDGAKQCNVQKIKVSSCKTAANALFYNHGLPL</sequence>
<organism evidence="1 2">
    <name type="scientific">Faecalibacterium prausnitzii</name>
    <dbReference type="NCBI Taxonomy" id="853"/>
    <lineage>
        <taxon>Bacteria</taxon>
        <taxon>Bacillati</taxon>
        <taxon>Bacillota</taxon>
        <taxon>Clostridia</taxon>
        <taxon>Eubacteriales</taxon>
        <taxon>Oscillospiraceae</taxon>
        <taxon>Faecalibacterium</taxon>
    </lineage>
</organism>
<name>A0A2A7AUR4_9FIRM</name>
<accession>A0A2A7AUR4</accession>